<name>A0A8K0CJE8_IGNLU</name>
<evidence type="ECO:0000313" key="2">
    <source>
        <dbReference type="Proteomes" id="UP000801492"/>
    </source>
</evidence>
<reference evidence="1" key="1">
    <citation type="submission" date="2019-08" db="EMBL/GenBank/DDBJ databases">
        <title>The genome of the North American firefly Photinus pyralis.</title>
        <authorList>
            <consortium name="Photinus pyralis genome working group"/>
            <person name="Fallon T.R."/>
            <person name="Sander Lower S.E."/>
            <person name="Weng J.-K."/>
        </authorList>
    </citation>
    <scope>NUCLEOTIDE SEQUENCE</scope>
    <source>
        <strain evidence="1">TRF0915ILg1</strain>
        <tissue evidence="1">Whole body</tissue>
    </source>
</reference>
<dbReference type="Proteomes" id="UP000801492">
    <property type="component" value="Unassembled WGS sequence"/>
</dbReference>
<feature type="non-terminal residue" evidence="1">
    <location>
        <position position="177"/>
    </location>
</feature>
<sequence length="177" mass="20175">VDKNQPPNTQKDFLKTGIFPFDEKVIPQRWFDPSALKRWKEFRIELPIDDVTEAVASTFPTTTKLFSSNKDLHMESTVSFKKLFLRALKSHSSGEKTKKMRIATGLRLSGNEDLANLFSKKIREFEDVKTAFNDVSEVQTDDWVIVIWFPQVEDKSSVDKADIVSILPPPTTGRRGG</sequence>
<keyword evidence="2" id="KW-1185">Reference proteome</keyword>
<comment type="caution">
    <text evidence="1">The sequence shown here is derived from an EMBL/GenBank/DDBJ whole genome shotgun (WGS) entry which is preliminary data.</text>
</comment>
<dbReference type="EMBL" id="VTPC01076833">
    <property type="protein sequence ID" value="KAF2888488.1"/>
    <property type="molecule type" value="Genomic_DNA"/>
</dbReference>
<accession>A0A8K0CJE8</accession>
<gene>
    <name evidence="1" type="ORF">ILUMI_17685</name>
</gene>
<proteinExistence type="predicted"/>
<evidence type="ECO:0000313" key="1">
    <source>
        <dbReference type="EMBL" id="KAF2888488.1"/>
    </source>
</evidence>
<organism evidence="1 2">
    <name type="scientific">Ignelater luminosus</name>
    <name type="common">Cucubano</name>
    <name type="synonym">Pyrophorus luminosus</name>
    <dbReference type="NCBI Taxonomy" id="2038154"/>
    <lineage>
        <taxon>Eukaryota</taxon>
        <taxon>Metazoa</taxon>
        <taxon>Ecdysozoa</taxon>
        <taxon>Arthropoda</taxon>
        <taxon>Hexapoda</taxon>
        <taxon>Insecta</taxon>
        <taxon>Pterygota</taxon>
        <taxon>Neoptera</taxon>
        <taxon>Endopterygota</taxon>
        <taxon>Coleoptera</taxon>
        <taxon>Polyphaga</taxon>
        <taxon>Elateriformia</taxon>
        <taxon>Elateroidea</taxon>
        <taxon>Elateridae</taxon>
        <taxon>Agrypninae</taxon>
        <taxon>Pyrophorini</taxon>
        <taxon>Ignelater</taxon>
    </lineage>
</organism>
<dbReference type="AlphaFoldDB" id="A0A8K0CJE8"/>
<protein>
    <submittedName>
        <fullName evidence="1">Uncharacterized protein</fullName>
    </submittedName>
</protein>